<feature type="domain" description="NADP-dependent oxidoreductase" evidence="5">
    <location>
        <begin position="19"/>
        <end position="291"/>
    </location>
</feature>
<dbReference type="Gene3D" id="3.20.20.100">
    <property type="entry name" value="NADP-dependent oxidoreductase domain"/>
    <property type="match status" value="1"/>
</dbReference>
<dbReference type="Pfam" id="PF00248">
    <property type="entry name" value="Aldo_ket_red"/>
    <property type="match status" value="1"/>
</dbReference>
<dbReference type="InterPro" id="IPR036812">
    <property type="entry name" value="NAD(P)_OxRdtase_dom_sf"/>
</dbReference>
<feature type="binding site" evidence="3">
    <location>
        <position position="118"/>
    </location>
    <ligand>
        <name>substrate</name>
    </ligand>
</feature>
<dbReference type="GO" id="GO:0044550">
    <property type="term" value="P:secondary metabolite biosynthetic process"/>
    <property type="evidence" value="ECO:0007669"/>
    <property type="project" value="UniProtKB-ARBA"/>
</dbReference>
<dbReference type="InterPro" id="IPR044497">
    <property type="entry name" value="AKR4A/B"/>
</dbReference>
<keyword evidence="1" id="KW-0560">Oxidoreductase</keyword>
<dbReference type="AlphaFoldDB" id="A0A5J5AIB9"/>
<dbReference type="PRINTS" id="PR00069">
    <property type="entry name" value="ALDKETRDTASE"/>
</dbReference>
<dbReference type="FunFam" id="3.20.20.100:FF:000014">
    <property type="entry name" value="NAD(P)-linked oxidoreductase superfamily protein"/>
    <property type="match status" value="1"/>
</dbReference>
<organism evidence="6 7">
    <name type="scientific">Nyssa sinensis</name>
    <dbReference type="NCBI Taxonomy" id="561372"/>
    <lineage>
        <taxon>Eukaryota</taxon>
        <taxon>Viridiplantae</taxon>
        <taxon>Streptophyta</taxon>
        <taxon>Embryophyta</taxon>
        <taxon>Tracheophyta</taxon>
        <taxon>Spermatophyta</taxon>
        <taxon>Magnoliopsida</taxon>
        <taxon>eudicotyledons</taxon>
        <taxon>Gunneridae</taxon>
        <taxon>Pentapetalae</taxon>
        <taxon>asterids</taxon>
        <taxon>Cornales</taxon>
        <taxon>Nyssaceae</taxon>
        <taxon>Nyssa</taxon>
    </lineage>
</organism>
<dbReference type="PROSITE" id="PS00798">
    <property type="entry name" value="ALDOKETO_REDUCTASE_1"/>
    <property type="match status" value="1"/>
</dbReference>
<dbReference type="Proteomes" id="UP000325577">
    <property type="component" value="Linkage Group LG20"/>
</dbReference>
<feature type="site" description="Lowers pKa of active site Tyr" evidence="4">
    <location>
        <position position="85"/>
    </location>
</feature>
<accession>A0A5J5AIB9</accession>
<dbReference type="EMBL" id="CM018044">
    <property type="protein sequence ID" value="KAA8529898.1"/>
    <property type="molecule type" value="Genomic_DNA"/>
</dbReference>
<proteinExistence type="predicted"/>
<evidence type="ECO:0000256" key="4">
    <source>
        <dbReference type="PIRSR" id="PIRSR000097-3"/>
    </source>
</evidence>
<evidence type="ECO:0000256" key="2">
    <source>
        <dbReference type="PIRSR" id="PIRSR000097-1"/>
    </source>
</evidence>
<evidence type="ECO:0000256" key="3">
    <source>
        <dbReference type="PIRSR" id="PIRSR000097-2"/>
    </source>
</evidence>
<evidence type="ECO:0000259" key="5">
    <source>
        <dbReference type="Pfam" id="PF00248"/>
    </source>
</evidence>
<dbReference type="PROSITE" id="PS00062">
    <property type="entry name" value="ALDOKETO_REDUCTASE_2"/>
    <property type="match status" value="1"/>
</dbReference>
<dbReference type="GO" id="GO:0016616">
    <property type="term" value="F:oxidoreductase activity, acting on the CH-OH group of donors, NAD or NADP as acceptor"/>
    <property type="evidence" value="ECO:0007669"/>
    <property type="project" value="InterPro"/>
</dbReference>
<evidence type="ECO:0000313" key="6">
    <source>
        <dbReference type="EMBL" id="KAA8529898.1"/>
    </source>
</evidence>
<dbReference type="InterPro" id="IPR023210">
    <property type="entry name" value="NADP_OxRdtase_dom"/>
</dbReference>
<protein>
    <recommendedName>
        <fullName evidence="5">NADP-dependent oxidoreductase domain-containing protein</fullName>
    </recommendedName>
</protein>
<gene>
    <name evidence="6" type="ORF">F0562_034498</name>
</gene>
<evidence type="ECO:0000256" key="1">
    <source>
        <dbReference type="ARBA" id="ARBA00023002"/>
    </source>
</evidence>
<reference evidence="6 7" key="1">
    <citation type="submission" date="2019-09" db="EMBL/GenBank/DDBJ databases">
        <title>A chromosome-level genome assembly of the Chinese tupelo Nyssa sinensis.</title>
        <authorList>
            <person name="Yang X."/>
            <person name="Kang M."/>
            <person name="Yang Y."/>
            <person name="Xiong H."/>
            <person name="Wang M."/>
            <person name="Zhang Z."/>
            <person name="Wang Z."/>
            <person name="Wu H."/>
            <person name="Ma T."/>
            <person name="Liu J."/>
            <person name="Xi Z."/>
        </authorList>
    </citation>
    <scope>NUCLEOTIDE SEQUENCE [LARGE SCALE GENOMIC DNA]</scope>
    <source>
        <strain evidence="6">J267</strain>
        <tissue evidence="6">Leaf</tissue>
    </source>
</reference>
<dbReference type="PIRSF" id="PIRSF000097">
    <property type="entry name" value="AKR"/>
    <property type="match status" value="1"/>
</dbReference>
<dbReference type="InterPro" id="IPR018170">
    <property type="entry name" value="Aldo/ket_reductase_CS"/>
</dbReference>
<sequence>MATIPLVSLGCSGLSMPVIGMGTSVYPPADPETIISAILEAIKAGYRHFDTAFAYGSEKPLGQAIAEALRLGLIKSRDELFITTKLFTAFADRDQVVPAMKMSLQNLQLEYVDMYLIHWPLKLSQLVRQTPVPREYVQPLDIKGVWEGMEECQNLGLTKGIGVSNFSCNKLEELLSIAKIPPAVNQVEMSPLWNQKKLLEYCKAKGIHITAYSPLGANGTKWGDNRIVECDVLQEIATARGKTTAQVSLRWVYQQGVSLVTKSFNKERMRQNLEIFDWSLSEEELKKISELPQRKCVLFASILGPHDIVLELDSEL</sequence>
<keyword evidence="7" id="KW-1185">Reference proteome</keyword>
<name>A0A5J5AIB9_9ASTE</name>
<dbReference type="CDD" id="cd19124">
    <property type="entry name" value="AKR_AKR4A_4B"/>
    <property type="match status" value="1"/>
</dbReference>
<feature type="active site" description="Proton donor" evidence="2">
    <location>
        <position position="55"/>
    </location>
</feature>
<dbReference type="PANTHER" id="PTHR11732">
    <property type="entry name" value="ALDO/KETO REDUCTASE"/>
    <property type="match status" value="1"/>
</dbReference>
<dbReference type="InterPro" id="IPR020471">
    <property type="entry name" value="AKR"/>
</dbReference>
<dbReference type="OrthoDB" id="416253at2759"/>
<evidence type="ECO:0000313" key="7">
    <source>
        <dbReference type="Proteomes" id="UP000325577"/>
    </source>
</evidence>
<dbReference type="SUPFAM" id="SSF51430">
    <property type="entry name" value="NAD(P)-linked oxidoreductase"/>
    <property type="match status" value="1"/>
</dbReference>